<accession>A0A6J8DFJ7</accession>
<organism evidence="1 2">
    <name type="scientific">Mytilus coruscus</name>
    <name type="common">Sea mussel</name>
    <dbReference type="NCBI Taxonomy" id="42192"/>
    <lineage>
        <taxon>Eukaryota</taxon>
        <taxon>Metazoa</taxon>
        <taxon>Spiralia</taxon>
        <taxon>Lophotrochozoa</taxon>
        <taxon>Mollusca</taxon>
        <taxon>Bivalvia</taxon>
        <taxon>Autobranchia</taxon>
        <taxon>Pteriomorphia</taxon>
        <taxon>Mytilida</taxon>
        <taxon>Mytiloidea</taxon>
        <taxon>Mytilidae</taxon>
        <taxon>Mytilinae</taxon>
        <taxon>Mytilus</taxon>
    </lineage>
</organism>
<evidence type="ECO:0000313" key="1">
    <source>
        <dbReference type="EMBL" id="CAC5406152.1"/>
    </source>
</evidence>
<dbReference type="Proteomes" id="UP000507470">
    <property type="component" value="Unassembled WGS sequence"/>
</dbReference>
<keyword evidence="2" id="KW-1185">Reference proteome</keyword>
<protein>
    <submittedName>
        <fullName evidence="1">Uncharacterized protein</fullName>
    </submittedName>
</protein>
<gene>
    <name evidence="1" type="ORF">MCOR_39757</name>
</gene>
<name>A0A6J8DFJ7_MYTCO</name>
<reference evidence="1 2" key="1">
    <citation type="submission" date="2020-06" db="EMBL/GenBank/DDBJ databases">
        <authorList>
            <person name="Li R."/>
            <person name="Bekaert M."/>
        </authorList>
    </citation>
    <scope>NUCLEOTIDE SEQUENCE [LARGE SCALE GENOMIC DNA]</scope>
    <source>
        <strain evidence="2">wild</strain>
    </source>
</reference>
<sequence>MLEHTVSVKLKSSTFISSGSKSEGIDLKGSDYDRMICFNFIRVHESLTDIQSAPHEIILLMETNATKPGFTKLKLVHKSDLHLINDFCKTVGEDIFISSNLVRERNCRNEWIIHGPCLSNPDGDYDLAMCFRCKEWITPAQQWIYRSRTAWPHYTLVTSADIVENTSFATSISSGSKAKGLDLKVSDYDQMMFYNCIRVYENLKDIKYISNKILLVMETSDIKPGFTKIKLVNKSDLDIDMIYDRCETVGEEMYISSKRFRDQDFIDDFINHGPCQSTPGGEYDSAKCFKCNEWITPAQQWIHRSRTAWPDYTLITSALGDYRGQGNALHDLELTIRERYFILDNIETLKEAQTNLDIVKALL</sequence>
<dbReference type="AlphaFoldDB" id="A0A6J8DFJ7"/>
<evidence type="ECO:0000313" key="2">
    <source>
        <dbReference type="Proteomes" id="UP000507470"/>
    </source>
</evidence>
<proteinExistence type="predicted"/>
<dbReference type="EMBL" id="CACVKT020007176">
    <property type="protein sequence ID" value="CAC5406152.1"/>
    <property type="molecule type" value="Genomic_DNA"/>
</dbReference>